<keyword evidence="10" id="KW-0902">Two-component regulatory system</keyword>
<dbReference type="GO" id="GO:0005886">
    <property type="term" value="C:plasma membrane"/>
    <property type="evidence" value="ECO:0007669"/>
    <property type="project" value="UniProtKB-SubCell"/>
</dbReference>
<dbReference type="InterPro" id="IPR010559">
    <property type="entry name" value="Sig_transdc_His_kin_internal"/>
</dbReference>
<evidence type="ECO:0000256" key="6">
    <source>
        <dbReference type="ARBA" id="ARBA00022679"/>
    </source>
</evidence>
<dbReference type="SUPFAM" id="SSF55874">
    <property type="entry name" value="ATPase domain of HSP90 chaperone/DNA topoisomerase II/histidine kinase"/>
    <property type="match status" value="1"/>
</dbReference>
<dbReference type="InterPro" id="IPR036890">
    <property type="entry name" value="HATPase_C_sf"/>
</dbReference>
<dbReference type="PANTHER" id="PTHR34220">
    <property type="entry name" value="SENSOR HISTIDINE KINASE YPDA"/>
    <property type="match status" value="1"/>
</dbReference>
<evidence type="ECO:0000256" key="1">
    <source>
        <dbReference type="ARBA" id="ARBA00000085"/>
    </source>
</evidence>
<dbReference type="GO" id="GO:0000155">
    <property type="term" value="F:phosphorelay sensor kinase activity"/>
    <property type="evidence" value="ECO:0007669"/>
    <property type="project" value="InterPro"/>
</dbReference>
<evidence type="ECO:0000259" key="13">
    <source>
        <dbReference type="PROSITE" id="PS50109"/>
    </source>
</evidence>
<reference evidence="15" key="1">
    <citation type="submission" date="2016-08" db="EMBL/GenBank/DDBJ databases">
        <title>Complete Genome Seqeunce of Paenibacillus sp. nov. IHBB 9852 from high altitute lake of Indian trans-Himalayas.</title>
        <authorList>
            <person name="Kiran S."/>
            <person name="Swarnkar M.K."/>
            <person name="Rana A."/>
            <person name="Tewari R."/>
            <person name="Gulati A."/>
        </authorList>
    </citation>
    <scope>NUCLEOTIDE SEQUENCE [LARGE SCALE GENOMIC DNA]</scope>
    <source>
        <strain evidence="15">IHBB 9852</strain>
    </source>
</reference>
<keyword evidence="9" id="KW-0067">ATP-binding</keyword>
<keyword evidence="11 12" id="KW-0472">Membrane</keyword>
<dbReference type="SMART" id="SM00304">
    <property type="entry name" value="HAMP"/>
    <property type="match status" value="1"/>
</dbReference>
<keyword evidence="12" id="KW-0812">Transmembrane</keyword>
<keyword evidence="7" id="KW-0547">Nucleotide-binding</keyword>
<gene>
    <name evidence="15" type="ORF">BBD41_16160</name>
</gene>
<dbReference type="Gene3D" id="3.30.565.10">
    <property type="entry name" value="Histidine kinase-like ATPase, C-terminal domain"/>
    <property type="match status" value="1"/>
</dbReference>
<dbReference type="EC" id="2.7.13.3" evidence="3"/>
<dbReference type="InterPro" id="IPR003594">
    <property type="entry name" value="HATPase_dom"/>
</dbReference>
<evidence type="ECO:0000256" key="3">
    <source>
        <dbReference type="ARBA" id="ARBA00012438"/>
    </source>
</evidence>
<proteinExistence type="predicted"/>
<feature type="transmembrane region" description="Helical" evidence="12">
    <location>
        <begin position="315"/>
        <end position="334"/>
    </location>
</feature>
<feature type="domain" description="HAMP" evidence="14">
    <location>
        <begin position="336"/>
        <end position="388"/>
    </location>
</feature>
<dbReference type="CDD" id="cd06225">
    <property type="entry name" value="HAMP"/>
    <property type="match status" value="1"/>
</dbReference>
<dbReference type="SUPFAM" id="SSF158472">
    <property type="entry name" value="HAMP domain-like"/>
    <property type="match status" value="1"/>
</dbReference>
<dbReference type="KEGG" id="pib:BBD41_16160"/>
<evidence type="ECO:0000256" key="11">
    <source>
        <dbReference type="ARBA" id="ARBA00023136"/>
    </source>
</evidence>
<evidence type="ECO:0000256" key="2">
    <source>
        <dbReference type="ARBA" id="ARBA00004651"/>
    </source>
</evidence>
<dbReference type="PANTHER" id="PTHR34220:SF7">
    <property type="entry name" value="SENSOR HISTIDINE KINASE YPDA"/>
    <property type="match status" value="1"/>
</dbReference>
<keyword evidence="4" id="KW-1003">Cell membrane</keyword>
<dbReference type="PROSITE" id="PS50109">
    <property type="entry name" value="HIS_KIN"/>
    <property type="match status" value="1"/>
</dbReference>
<keyword evidence="6" id="KW-0808">Transferase</keyword>
<evidence type="ECO:0000259" key="14">
    <source>
        <dbReference type="PROSITE" id="PS50885"/>
    </source>
</evidence>
<dbReference type="Pfam" id="PF02518">
    <property type="entry name" value="HATPase_c"/>
    <property type="match status" value="1"/>
</dbReference>
<feature type="transmembrane region" description="Helical" evidence="12">
    <location>
        <begin position="21"/>
        <end position="43"/>
    </location>
</feature>
<keyword evidence="5" id="KW-0597">Phosphoprotein</keyword>
<dbReference type="Pfam" id="PF00672">
    <property type="entry name" value="HAMP"/>
    <property type="match status" value="1"/>
</dbReference>
<dbReference type="GO" id="GO:0005524">
    <property type="term" value="F:ATP binding"/>
    <property type="evidence" value="ECO:0007669"/>
    <property type="project" value="UniProtKB-KW"/>
</dbReference>
<accession>A0A1B2E1X3</accession>
<evidence type="ECO:0000256" key="10">
    <source>
        <dbReference type="ARBA" id="ARBA00023012"/>
    </source>
</evidence>
<organism evidence="15">
    <name type="scientific">Paenibacillus ihbetae</name>
    <dbReference type="NCBI Taxonomy" id="1870820"/>
    <lineage>
        <taxon>Bacteria</taxon>
        <taxon>Bacillati</taxon>
        <taxon>Bacillota</taxon>
        <taxon>Bacilli</taxon>
        <taxon>Bacillales</taxon>
        <taxon>Paenibacillaceae</taxon>
        <taxon>Paenibacillus</taxon>
    </lineage>
</organism>
<evidence type="ECO:0000256" key="7">
    <source>
        <dbReference type="ARBA" id="ARBA00022741"/>
    </source>
</evidence>
<evidence type="ECO:0000256" key="4">
    <source>
        <dbReference type="ARBA" id="ARBA00022475"/>
    </source>
</evidence>
<dbReference type="EMBL" id="CP016809">
    <property type="protein sequence ID" value="ANY73988.1"/>
    <property type="molecule type" value="Genomic_DNA"/>
</dbReference>
<evidence type="ECO:0000256" key="9">
    <source>
        <dbReference type="ARBA" id="ARBA00022840"/>
    </source>
</evidence>
<dbReference type="AlphaFoldDB" id="A0A1B2E1X3"/>
<dbReference type="InterPro" id="IPR005467">
    <property type="entry name" value="His_kinase_dom"/>
</dbReference>
<protein>
    <recommendedName>
        <fullName evidence="3">histidine kinase</fullName>
        <ecNumber evidence="3">2.7.13.3</ecNumber>
    </recommendedName>
</protein>
<comment type="catalytic activity">
    <reaction evidence="1">
        <text>ATP + protein L-histidine = ADP + protein N-phospho-L-histidine.</text>
        <dbReference type="EC" id="2.7.13.3"/>
    </reaction>
</comment>
<dbReference type="Gene3D" id="6.10.340.10">
    <property type="match status" value="1"/>
</dbReference>
<dbReference type="RefSeq" id="WP_099478212.1">
    <property type="nucleotide sequence ID" value="NZ_CP016809.1"/>
</dbReference>
<dbReference type="InterPro" id="IPR003660">
    <property type="entry name" value="HAMP_dom"/>
</dbReference>
<feature type="domain" description="Histidine kinase" evidence="13">
    <location>
        <begin position="498"/>
        <end position="598"/>
    </location>
</feature>
<dbReference type="InterPro" id="IPR050640">
    <property type="entry name" value="Bact_2-comp_sensor_kinase"/>
</dbReference>
<evidence type="ECO:0000256" key="8">
    <source>
        <dbReference type="ARBA" id="ARBA00022777"/>
    </source>
</evidence>
<sequence>MICRFLQPGQRTGNGPGYIPIGYKLMLSYMAFIILLVSANFYISQTMYDESMRKQTRKNIQGTLAQIRDNVAYKVDDIVQTSATLYNDSSLIQSVKRMDERMDNYVRMNKVIIPKLESASKAIGLNLRLSVYFHNKSLDEIYRLWGGREDYTEQTYNVYHMDRIYNKRWYAELPEESYNKTMLWRQVEEDQTDGRISLIRRIVDMGNLLEIKEVGIMRFSVRLSELFESVNYKKLGEGSTLTVIDASGNVLYSSRGRVEGGQGGRLKAGMDPISAADAKSNALILEEQLPQQSWRLVAEVPLHIIEQEAKRVRTVFILICLACVILFALTGFLMSRYLSIRITKIVSVLNAFREGNLSKRIKYRGRGEFPQIADALNAMGEDIEALINKVYLTQLQKKEAELEMLQAQINPHFLYNTLSSINQLAKFGETEKLQQMVVQLAQFYRLTLNSGRTMIPIAAEIEQASAYLDIQKVKYGRRMEVSFDIDPDIWPYETVKLILQPFIENTLKHAWSGDRIHIRVLVKKEEGTILYRVIDDGLGMKPERIREIFDPGDHSHVGCGIRNIDERVKLHYGPEYGVSIFSRVGIGTSVQIRIPAIRRLEQRSDERKYGAAGPLKRS</sequence>
<keyword evidence="12" id="KW-1133">Transmembrane helix</keyword>
<evidence type="ECO:0000256" key="12">
    <source>
        <dbReference type="SAM" id="Phobius"/>
    </source>
</evidence>
<comment type="subcellular location">
    <subcellularLocation>
        <location evidence="2">Cell membrane</location>
        <topology evidence="2">Multi-pass membrane protein</topology>
    </subcellularLocation>
</comment>
<dbReference type="PROSITE" id="PS50885">
    <property type="entry name" value="HAMP"/>
    <property type="match status" value="1"/>
</dbReference>
<name>A0A1B2E1X3_9BACL</name>
<evidence type="ECO:0000256" key="5">
    <source>
        <dbReference type="ARBA" id="ARBA00022553"/>
    </source>
</evidence>
<keyword evidence="8 15" id="KW-0418">Kinase</keyword>
<evidence type="ECO:0000313" key="15">
    <source>
        <dbReference type="EMBL" id="ANY73988.1"/>
    </source>
</evidence>
<dbReference type="Pfam" id="PF06580">
    <property type="entry name" value="His_kinase"/>
    <property type="match status" value="1"/>
</dbReference>